<dbReference type="RefSeq" id="WP_075691801.1">
    <property type="nucleotide sequence ID" value="NZ_CP009248.1"/>
</dbReference>
<feature type="transmembrane region" description="Helical" evidence="1">
    <location>
        <begin position="113"/>
        <end position="142"/>
    </location>
</feature>
<feature type="transmembrane region" description="Helical" evidence="1">
    <location>
        <begin position="74"/>
        <end position="93"/>
    </location>
</feature>
<evidence type="ECO:0000256" key="1">
    <source>
        <dbReference type="SAM" id="Phobius"/>
    </source>
</evidence>
<keyword evidence="2" id="KW-0732">Signal</keyword>
<sequence length="260" mass="25501">MTAVLARRWARCLAASWTTRALAALAAVLAATGPALARHLPDLLTGALGEAEGVSVRFLAEPALADAWAQWTSHLTQLLGLLVPVVAAATLAADLDRGTAATVLTRPVPRAGYLLTAFGAAFAAVAAIIAAGTALTVAAALPFFDDPLAGAGDLAAGVAVWLVFAASVIAVTLLAAAAGAGALAAAAAGIGYVAAMAVASLWPVIAEWSPAGLLRATADLAAAAEPGPPLTGPLAAGAAVTLAALAAAVHLLTHRDLRSP</sequence>
<dbReference type="Proteomes" id="UP000185469">
    <property type="component" value="Chromosome"/>
</dbReference>
<evidence type="ECO:0008006" key="5">
    <source>
        <dbReference type="Google" id="ProtNLM"/>
    </source>
</evidence>
<feature type="transmembrane region" description="Helical" evidence="1">
    <location>
        <begin position="154"/>
        <end position="176"/>
    </location>
</feature>
<gene>
    <name evidence="3" type="ORF">CSPHI_05270</name>
</gene>
<evidence type="ECO:0000256" key="2">
    <source>
        <dbReference type="SAM" id="SignalP"/>
    </source>
</evidence>
<organism evidence="3 4">
    <name type="scientific">Corynebacterium sphenisci DSM 44792</name>
    <dbReference type="NCBI Taxonomy" id="1437874"/>
    <lineage>
        <taxon>Bacteria</taxon>
        <taxon>Bacillati</taxon>
        <taxon>Actinomycetota</taxon>
        <taxon>Actinomycetes</taxon>
        <taxon>Mycobacteriales</taxon>
        <taxon>Corynebacteriaceae</taxon>
        <taxon>Corynebacterium</taxon>
    </lineage>
</organism>
<reference evidence="3 4" key="1">
    <citation type="submission" date="2014-08" db="EMBL/GenBank/DDBJ databases">
        <title>Complete genome sequence of Corynebacterium sphenisci CECT 5990(T) (=DSM 44792(T)), isolated from healthy wild penguins.</title>
        <authorList>
            <person name="Ruckert C."/>
            <person name="Albersmeier A."/>
            <person name="Winkler A."/>
            <person name="Kalinowski J."/>
        </authorList>
    </citation>
    <scope>NUCLEOTIDE SEQUENCE [LARGE SCALE GENOMIC DNA]</scope>
    <source>
        <strain evidence="3 4">DSM 44792</strain>
    </source>
</reference>
<accession>A0A1L7CXJ8</accession>
<keyword evidence="1" id="KW-0812">Transmembrane</keyword>
<protein>
    <recommendedName>
        <fullName evidence="5">ABC transporter permease</fullName>
    </recommendedName>
</protein>
<feature type="transmembrane region" description="Helical" evidence="1">
    <location>
        <begin position="234"/>
        <end position="253"/>
    </location>
</feature>
<feature type="signal peptide" evidence="2">
    <location>
        <begin position="1"/>
        <end position="37"/>
    </location>
</feature>
<feature type="transmembrane region" description="Helical" evidence="1">
    <location>
        <begin position="183"/>
        <end position="205"/>
    </location>
</feature>
<feature type="chain" id="PRO_5038960011" description="ABC transporter permease" evidence="2">
    <location>
        <begin position="38"/>
        <end position="260"/>
    </location>
</feature>
<dbReference type="AlphaFoldDB" id="A0A1L7CXJ8"/>
<dbReference type="EMBL" id="CP009248">
    <property type="protein sequence ID" value="APT90541.1"/>
    <property type="molecule type" value="Genomic_DNA"/>
</dbReference>
<keyword evidence="1" id="KW-1133">Transmembrane helix</keyword>
<dbReference type="STRING" id="1437874.CSPHI_05270"/>
<keyword evidence="4" id="KW-1185">Reference proteome</keyword>
<keyword evidence="1" id="KW-0472">Membrane</keyword>
<evidence type="ECO:0000313" key="3">
    <source>
        <dbReference type="EMBL" id="APT90541.1"/>
    </source>
</evidence>
<proteinExistence type="predicted"/>
<name>A0A1L7CXJ8_9CORY</name>
<dbReference type="KEGG" id="csph:CSPHI_05270"/>
<evidence type="ECO:0000313" key="4">
    <source>
        <dbReference type="Proteomes" id="UP000185469"/>
    </source>
</evidence>